<protein>
    <recommendedName>
        <fullName evidence="2">C-type lectin domain-containing protein</fullName>
    </recommendedName>
</protein>
<dbReference type="PROSITE" id="PS50041">
    <property type="entry name" value="C_TYPE_LECTIN_2"/>
    <property type="match status" value="1"/>
</dbReference>
<feature type="domain" description="C-type lectin" evidence="2">
    <location>
        <begin position="20"/>
        <end position="201"/>
    </location>
</feature>
<dbReference type="EMBL" id="CAUYUJ010015520">
    <property type="protein sequence ID" value="CAK0855087.1"/>
    <property type="molecule type" value="Genomic_DNA"/>
</dbReference>
<evidence type="ECO:0000256" key="1">
    <source>
        <dbReference type="SAM" id="MobiDB-lite"/>
    </source>
</evidence>
<evidence type="ECO:0000259" key="2">
    <source>
        <dbReference type="PROSITE" id="PS50041"/>
    </source>
</evidence>
<keyword evidence="4" id="KW-1185">Reference proteome</keyword>
<evidence type="ECO:0000313" key="3">
    <source>
        <dbReference type="EMBL" id="CAK0855087.1"/>
    </source>
</evidence>
<feature type="region of interest" description="Disordered" evidence="1">
    <location>
        <begin position="107"/>
        <end position="133"/>
    </location>
</feature>
<evidence type="ECO:0000313" key="4">
    <source>
        <dbReference type="Proteomes" id="UP001189429"/>
    </source>
</evidence>
<proteinExistence type="predicted"/>
<accession>A0ABN9U7G6</accession>
<dbReference type="Gene3D" id="3.10.100.10">
    <property type="entry name" value="Mannose-Binding Protein A, subunit A"/>
    <property type="match status" value="1"/>
</dbReference>
<dbReference type="InterPro" id="IPR001304">
    <property type="entry name" value="C-type_lectin-like"/>
</dbReference>
<dbReference type="Proteomes" id="UP001189429">
    <property type="component" value="Unassembled WGS sequence"/>
</dbReference>
<reference evidence="3" key="1">
    <citation type="submission" date="2023-10" db="EMBL/GenBank/DDBJ databases">
        <authorList>
            <person name="Chen Y."/>
            <person name="Shah S."/>
            <person name="Dougan E. K."/>
            <person name="Thang M."/>
            <person name="Chan C."/>
        </authorList>
    </citation>
    <scope>NUCLEOTIDE SEQUENCE [LARGE SCALE GENOMIC DNA]</scope>
</reference>
<feature type="compositionally biased region" description="Polar residues" evidence="1">
    <location>
        <begin position="121"/>
        <end position="133"/>
    </location>
</feature>
<dbReference type="InterPro" id="IPR016187">
    <property type="entry name" value="CTDL_fold"/>
</dbReference>
<dbReference type="InterPro" id="IPR016186">
    <property type="entry name" value="C-type_lectin-like/link_sf"/>
</dbReference>
<sequence>MMLWRVGSPGATISLRRVSRRGQLVQFANTGVRLTWDQCAQYCAELSPQGGVVSLRSLAVTAFVLENALTAEQTRASKTEEGIAWWYRDFWIALRKVRVPNVTALTNGKGRPGADARGADQCSSSTGRAESTSCAEEESLDARWLWQPPPVPAASVHDTIVLWDHWKPGRPADNAEPGALFECAAATVLRDGMWGDLPCSEFAREGDEISQRVLVDGAEEGGGARLPAGFFPGWDFRLPCICERWLKSSG</sequence>
<dbReference type="SUPFAM" id="SSF56436">
    <property type="entry name" value="C-type lectin-like"/>
    <property type="match status" value="1"/>
</dbReference>
<comment type="caution">
    <text evidence="3">The sequence shown here is derived from an EMBL/GenBank/DDBJ whole genome shotgun (WGS) entry which is preliminary data.</text>
</comment>
<organism evidence="3 4">
    <name type="scientific">Prorocentrum cordatum</name>
    <dbReference type="NCBI Taxonomy" id="2364126"/>
    <lineage>
        <taxon>Eukaryota</taxon>
        <taxon>Sar</taxon>
        <taxon>Alveolata</taxon>
        <taxon>Dinophyceae</taxon>
        <taxon>Prorocentrales</taxon>
        <taxon>Prorocentraceae</taxon>
        <taxon>Prorocentrum</taxon>
    </lineage>
</organism>
<name>A0ABN9U7G6_9DINO</name>
<gene>
    <name evidence="3" type="ORF">PCOR1329_LOCUS45933</name>
</gene>